<dbReference type="AlphaFoldDB" id="H6RMI7"/>
<keyword evidence="1" id="KW-1133">Transmembrane helix</keyword>
<dbReference type="Pfam" id="PF07885">
    <property type="entry name" value="Ion_trans_2"/>
    <property type="match status" value="1"/>
</dbReference>
<keyword evidence="1" id="KW-0812">Transmembrane</keyword>
<dbReference type="InterPro" id="IPR013099">
    <property type="entry name" value="K_chnl_dom"/>
</dbReference>
<dbReference type="RefSeq" id="WP_014376705.1">
    <property type="nucleotide sequence ID" value="NC_016943.1"/>
</dbReference>
<dbReference type="EMBL" id="FO117623">
    <property type="protein sequence ID" value="CCG03822.1"/>
    <property type="molecule type" value="Genomic_DNA"/>
</dbReference>
<feature type="transmembrane region" description="Helical" evidence="1">
    <location>
        <begin position="63"/>
        <end position="85"/>
    </location>
</feature>
<evidence type="ECO:0000259" key="2">
    <source>
        <dbReference type="Pfam" id="PF07885"/>
    </source>
</evidence>
<organism evidence="3 4">
    <name type="scientific">Blastococcus saxobsidens (strain DD2)</name>
    <dbReference type="NCBI Taxonomy" id="1146883"/>
    <lineage>
        <taxon>Bacteria</taxon>
        <taxon>Bacillati</taxon>
        <taxon>Actinomycetota</taxon>
        <taxon>Actinomycetes</taxon>
        <taxon>Geodermatophilales</taxon>
        <taxon>Geodermatophilaceae</taxon>
        <taxon>Blastococcus</taxon>
    </lineage>
</organism>
<name>H6RMI7_BLASD</name>
<feature type="transmembrane region" description="Helical" evidence="1">
    <location>
        <begin position="136"/>
        <end position="157"/>
    </location>
</feature>
<feature type="transmembrane region" description="Helical" evidence="1">
    <location>
        <begin position="34"/>
        <end position="51"/>
    </location>
</feature>
<dbReference type="eggNOG" id="ENOG5030Q6B">
    <property type="taxonomic scope" value="Bacteria"/>
</dbReference>
<keyword evidence="4" id="KW-1185">Reference proteome</keyword>
<dbReference type="SUPFAM" id="SSF81324">
    <property type="entry name" value="Voltage-gated potassium channels"/>
    <property type="match status" value="1"/>
</dbReference>
<evidence type="ECO:0000256" key="1">
    <source>
        <dbReference type="SAM" id="Phobius"/>
    </source>
</evidence>
<evidence type="ECO:0000313" key="3">
    <source>
        <dbReference type="EMBL" id="CCG03822.1"/>
    </source>
</evidence>
<dbReference type="STRING" id="1146883.BLASA_2951"/>
<dbReference type="KEGG" id="bsd:BLASA_2951"/>
<gene>
    <name evidence="3" type="ordered locus">BLASA_2951</name>
</gene>
<dbReference type="OrthoDB" id="3422146at2"/>
<keyword evidence="1" id="KW-0472">Membrane</keyword>
<dbReference type="Gene3D" id="1.10.287.70">
    <property type="match status" value="1"/>
</dbReference>
<proteinExistence type="predicted"/>
<feature type="transmembrane region" description="Helical" evidence="1">
    <location>
        <begin position="111"/>
        <end position="129"/>
    </location>
</feature>
<feature type="domain" description="Potassium channel" evidence="2">
    <location>
        <begin position="81"/>
        <end position="159"/>
    </location>
</feature>
<reference evidence="3 4" key="1">
    <citation type="journal article" date="2012" name="J. Bacteriol.">
        <title>Genome Sequence of Blastococcus saxobsidens DD2, a Stone-Inhabiting Bacterium.</title>
        <authorList>
            <person name="Chouaia B."/>
            <person name="Crotti E."/>
            <person name="Brusetti L."/>
            <person name="Daffonchio D."/>
            <person name="Essoussi I."/>
            <person name="Nouioui I."/>
            <person name="Sbissi I."/>
            <person name="Ghodhbane-Gtari F."/>
            <person name="Gtari M."/>
            <person name="Vacherie B."/>
            <person name="Barbe V."/>
            <person name="Medigue C."/>
            <person name="Gury J."/>
            <person name="Pujic P."/>
            <person name="Normand P."/>
        </authorList>
    </citation>
    <scope>NUCLEOTIDE SEQUENCE [LARGE SCALE GENOMIC DNA]</scope>
    <source>
        <strain evidence="3 4">DD2</strain>
    </source>
</reference>
<evidence type="ECO:0000313" key="4">
    <source>
        <dbReference type="Proteomes" id="UP000007517"/>
    </source>
</evidence>
<dbReference type="Proteomes" id="UP000007517">
    <property type="component" value="Chromosome"/>
</dbReference>
<dbReference type="HOGENOM" id="CLU_830563_0_0_11"/>
<protein>
    <recommendedName>
        <fullName evidence="2">Potassium channel domain-containing protein</fullName>
    </recommendedName>
</protein>
<sequence>MSAVVSALCLVAGALVVAVVVWDVAAMTLTVGGSAGPITNRVLAATWRALLRLHRRRAGQPRLLGAAGALLLGLTVVLWIVVYWAGWSLVFLGSGAVVDADTMAPASLPDVVYFAGMTLSTLGVGDFVAGTAGWRVASAVAGFSGLALMTLAITYLLSVTSAVVSRRALATRLHALGDSAQGIVLGGWDGKGFEPAFVQQLVQLPGQLVAVAEQHEAYPVLHYFRTRTASAAAPLAMARLYDALHLLGAGVAQPVRPPASAVQPVLRVVERYVGTAGVDRAKVHEADPPPAPAVDRLIAAGVPLAPETERQGAVEAAAGRRAGLRQLVEDAGWKWDA</sequence>
<reference evidence="4" key="2">
    <citation type="submission" date="2012-02" db="EMBL/GenBank/DDBJ databases">
        <title>Complete genome sequence of Blastococcus saxobsidens strain DD2.</title>
        <authorList>
            <person name="Genoscope."/>
        </authorList>
    </citation>
    <scope>NUCLEOTIDE SEQUENCE [LARGE SCALE GENOMIC DNA]</scope>
    <source>
        <strain evidence="4">DD2</strain>
    </source>
</reference>
<accession>H6RMI7</accession>